<comment type="similarity">
    <text evidence="1">Belongs to the GTP cyclohydrolase I family.</text>
</comment>
<evidence type="ECO:0000256" key="2">
    <source>
        <dbReference type="ARBA" id="ARBA00017272"/>
    </source>
</evidence>
<dbReference type="InterPro" id="IPR020602">
    <property type="entry name" value="GTP_CycHdrlase_I_dom"/>
</dbReference>
<dbReference type="SUPFAM" id="SSF55620">
    <property type="entry name" value="Tetrahydrobiopterin biosynthesis enzymes-like"/>
    <property type="match status" value="1"/>
</dbReference>
<evidence type="ECO:0000259" key="4">
    <source>
        <dbReference type="Pfam" id="PF01227"/>
    </source>
</evidence>
<dbReference type="Gene3D" id="1.10.286.10">
    <property type="match status" value="1"/>
</dbReference>
<dbReference type="EMBL" id="KZ613579">
    <property type="protein sequence ID" value="PMD11987.1"/>
    <property type="molecule type" value="Genomic_DNA"/>
</dbReference>
<dbReference type="GO" id="GO:0003934">
    <property type="term" value="F:GTP cyclohydrolase I activity"/>
    <property type="evidence" value="ECO:0007669"/>
    <property type="project" value="InterPro"/>
</dbReference>
<reference evidence="5 6" key="1">
    <citation type="submission" date="2016-05" db="EMBL/GenBank/DDBJ databases">
        <title>A degradative enzymes factory behind the ericoid mycorrhizal symbiosis.</title>
        <authorList>
            <consortium name="DOE Joint Genome Institute"/>
            <person name="Martino E."/>
            <person name="Morin E."/>
            <person name="Grelet G."/>
            <person name="Kuo A."/>
            <person name="Kohler A."/>
            <person name="Daghino S."/>
            <person name="Barry K."/>
            <person name="Choi C."/>
            <person name="Cichocki N."/>
            <person name="Clum A."/>
            <person name="Copeland A."/>
            <person name="Hainaut M."/>
            <person name="Haridas S."/>
            <person name="Labutti K."/>
            <person name="Lindquist E."/>
            <person name="Lipzen A."/>
            <person name="Khouja H.-R."/>
            <person name="Murat C."/>
            <person name="Ohm R."/>
            <person name="Olson A."/>
            <person name="Spatafora J."/>
            <person name="Veneault-Fourrey C."/>
            <person name="Henrissat B."/>
            <person name="Grigoriev I."/>
            <person name="Martin F."/>
            <person name="Perotto S."/>
        </authorList>
    </citation>
    <scope>NUCLEOTIDE SEQUENCE [LARGE SCALE GENOMIC DNA]</scope>
    <source>
        <strain evidence="5 6">UAMH 7357</strain>
    </source>
</reference>
<keyword evidence="6" id="KW-1185">Reference proteome</keyword>
<organism evidence="5 6">
    <name type="scientific">Hyaloscypha hepaticicola</name>
    <dbReference type="NCBI Taxonomy" id="2082293"/>
    <lineage>
        <taxon>Eukaryota</taxon>
        <taxon>Fungi</taxon>
        <taxon>Dikarya</taxon>
        <taxon>Ascomycota</taxon>
        <taxon>Pezizomycotina</taxon>
        <taxon>Leotiomycetes</taxon>
        <taxon>Helotiales</taxon>
        <taxon>Hyaloscyphaceae</taxon>
        <taxon>Hyaloscypha</taxon>
    </lineage>
</organism>
<proteinExistence type="inferred from homology"/>
<dbReference type="GO" id="GO:0008270">
    <property type="term" value="F:zinc ion binding"/>
    <property type="evidence" value="ECO:0007669"/>
    <property type="project" value="TreeGrafter"/>
</dbReference>
<dbReference type="InterPro" id="IPR001474">
    <property type="entry name" value="GTP_CycHdrlase_I"/>
</dbReference>
<feature type="domain" description="GTP cyclohydrolase I" evidence="4">
    <location>
        <begin position="1"/>
        <end position="75"/>
    </location>
</feature>
<dbReference type="PANTHER" id="PTHR11109">
    <property type="entry name" value="GTP CYCLOHYDROLASE I"/>
    <property type="match status" value="1"/>
</dbReference>
<evidence type="ECO:0000313" key="6">
    <source>
        <dbReference type="Proteomes" id="UP000235672"/>
    </source>
</evidence>
<dbReference type="STRING" id="1745343.A0A2J6PD81"/>
<dbReference type="Proteomes" id="UP000235672">
    <property type="component" value="Unassembled WGS sequence"/>
</dbReference>
<dbReference type="GO" id="GO:0005525">
    <property type="term" value="F:GTP binding"/>
    <property type="evidence" value="ECO:0007669"/>
    <property type="project" value="TreeGrafter"/>
</dbReference>
<gene>
    <name evidence="5" type="ORF">NA56DRAFT_587954</name>
</gene>
<evidence type="ECO:0000313" key="5">
    <source>
        <dbReference type="EMBL" id="PMD11987.1"/>
    </source>
</evidence>
<accession>A0A2J6PD81</accession>
<feature type="non-terminal residue" evidence="5">
    <location>
        <position position="1"/>
    </location>
</feature>
<name>A0A2J6PD81_9HELO</name>
<dbReference type="PANTHER" id="PTHR11109:SF7">
    <property type="entry name" value="GTP CYCLOHYDROLASE 1"/>
    <property type="match status" value="1"/>
</dbReference>
<dbReference type="InterPro" id="IPR043134">
    <property type="entry name" value="GTP-CH-I_N"/>
</dbReference>
<dbReference type="GO" id="GO:0006729">
    <property type="term" value="P:tetrahydrobiopterin biosynthetic process"/>
    <property type="evidence" value="ECO:0007669"/>
    <property type="project" value="TreeGrafter"/>
</dbReference>
<dbReference type="OrthoDB" id="4966at2759"/>
<dbReference type="AlphaFoldDB" id="A0A2J6PD81"/>
<dbReference type="Pfam" id="PF01227">
    <property type="entry name" value="GTP_cyclohydroI"/>
    <property type="match status" value="1"/>
</dbReference>
<evidence type="ECO:0000256" key="1">
    <source>
        <dbReference type="ARBA" id="ARBA00008085"/>
    </source>
</evidence>
<sequence length="76" mass="9228">ILEYVNEDSNREGLLNILEYYTKTIFFFTKGYKEDLYTIVNSIIFHKDYNKIIIVKDIEFFSLYEYYLILFSGKVD</sequence>
<dbReference type="GO" id="GO:0005737">
    <property type="term" value="C:cytoplasm"/>
    <property type="evidence" value="ECO:0007669"/>
    <property type="project" value="TreeGrafter"/>
</dbReference>
<dbReference type="GO" id="GO:0046654">
    <property type="term" value="P:tetrahydrofolate biosynthetic process"/>
    <property type="evidence" value="ECO:0007669"/>
    <property type="project" value="InterPro"/>
</dbReference>
<protein>
    <recommendedName>
        <fullName evidence="2">GTP cyclohydrolase 1</fullName>
    </recommendedName>
    <alternativeName>
        <fullName evidence="3">GTP cyclohydrolase I</fullName>
    </alternativeName>
</protein>
<evidence type="ECO:0000256" key="3">
    <source>
        <dbReference type="ARBA" id="ARBA00030854"/>
    </source>
</evidence>